<keyword evidence="1" id="KW-0472">Membrane</keyword>
<dbReference type="SMART" id="SM00020">
    <property type="entry name" value="Tryp_SPc"/>
    <property type="match status" value="1"/>
</dbReference>
<organism evidence="3">
    <name type="scientific">Aceria tosichella</name>
    <name type="common">wheat curl mite</name>
    <dbReference type="NCBI Taxonomy" id="561515"/>
    <lineage>
        <taxon>Eukaryota</taxon>
        <taxon>Metazoa</taxon>
        <taxon>Ecdysozoa</taxon>
        <taxon>Arthropoda</taxon>
        <taxon>Chelicerata</taxon>
        <taxon>Arachnida</taxon>
        <taxon>Acari</taxon>
        <taxon>Acariformes</taxon>
        <taxon>Trombidiformes</taxon>
        <taxon>Prostigmata</taxon>
        <taxon>Eupodina</taxon>
        <taxon>Eriophyoidea</taxon>
        <taxon>Eriophyidae</taxon>
        <taxon>Eriophyinae</taxon>
        <taxon>Aceriini</taxon>
        <taxon>Aceria</taxon>
    </lineage>
</organism>
<name>A0A6G1SFR1_9ACAR</name>
<dbReference type="GO" id="GO:0004252">
    <property type="term" value="F:serine-type endopeptidase activity"/>
    <property type="evidence" value="ECO:0007669"/>
    <property type="project" value="InterPro"/>
</dbReference>
<accession>A0A6G1SFR1</accession>
<dbReference type="SUPFAM" id="SSF50494">
    <property type="entry name" value="Trypsin-like serine proteases"/>
    <property type="match status" value="1"/>
</dbReference>
<evidence type="ECO:0000313" key="3">
    <source>
        <dbReference type="EMBL" id="MDE49061.1"/>
    </source>
</evidence>
<dbReference type="InterPro" id="IPR001314">
    <property type="entry name" value="Peptidase_S1A"/>
</dbReference>
<sequence>MAAANHIHNSSHIRASRDFLMVAIILVSSSSLLLCLCLVDGRRIGHTLDGKSSGSNKREAKDGTATIDWTKFQLPKKCGQMRPSKTKFPGMIWGPECRKEGRNRRQASDFTSSSTVAHERVAHVGCVDQWGDAHFPSFVYLVKKTTYGKEQLCSGVLISSYLVLTAFHCVAYTIGNTAALDEIGVIRSTRFAPGQNIIDIDRVIGGNLAPETGSKDYNDVAIVVLKEPQDVSDGSAACLPSGNMWPDKTGQEKYLLTNGGIIKKLEDVPIFSSPSVPTWASLSTLRNEACRFKKVLTGKEVTLEEASISCFSINKHPQEKRWGLACGGDSGAPIYKWDTYAKQFVVIGIMSRGHGSCGSYEEQGPNIGFAVDLYKIARLGVLQKQLEKVGELS</sequence>
<evidence type="ECO:0000259" key="2">
    <source>
        <dbReference type="PROSITE" id="PS50240"/>
    </source>
</evidence>
<dbReference type="PANTHER" id="PTHR24260:SF132">
    <property type="entry name" value="PEPTIDASE S1 DOMAIN-CONTAINING PROTEIN"/>
    <property type="match status" value="1"/>
</dbReference>
<dbReference type="InterPro" id="IPR009003">
    <property type="entry name" value="Peptidase_S1_PA"/>
</dbReference>
<dbReference type="PRINTS" id="PR00722">
    <property type="entry name" value="CHYMOTRYPSIN"/>
</dbReference>
<feature type="domain" description="Peptidase S1" evidence="2">
    <location>
        <begin position="123"/>
        <end position="391"/>
    </location>
</feature>
<dbReference type="InterPro" id="IPR001254">
    <property type="entry name" value="Trypsin_dom"/>
</dbReference>
<dbReference type="InterPro" id="IPR051333">
    <property type="entry name" value="CLIP_Serine_Protease"/>
</dbReference>
<dbReference type="PANTHER" id="PTHR24260">
    <property type="match status" value="1"/>
</dbReference>
<protein>
    <submittedName>
        <fullName evidence="3">Prothrombin</fullName>
    </submittedName>
</protein>
<dbReference type="PROSITE" id="PS50240">
    <property type="entry name" value="TRYPSIN_DOM"/>
    <property type="match status" value="1"/>
</dbReference>
<feature type="transmembrane region" description="Helical" evidence="1">
    <location>
        <begin position="19"/>
        <end position="39"/>
    </location>
</feature>
<dbReference type="AlphaFoldDB" id="A0A6G1SFR1"/>
<dbReference type="Pfam" id="PF00089">
    <property type="entry name" value="Trypsin"/>
    <property type="match status" value="1"/>
</dbReference>
<keyword evidence="1" id="KW-0812">Transmembrane</keyword>
<gene>
    <name evidence="3" type="primary">F2</name>
    <name evidence="3" type="ORF">g.8084</name>
</gene>
<reference evidence="3" key="1">
    <citation type="submission" date="2018-10" db="EMBL/GenBank/DDBJ databases">
        <title>Transcriptome assembly of Aceria tosichella (Wheat curl mite) Type 2.</title>
        <authorList>
            <person name="Scully E.D."/>
            <person name="Geib S.M."/>
            <person name="Palmer N.A."/>
            <person name="Gupta A.K."/>
            <person name="Sarath G."/>
            <person name="Tatineni S."/>
        </authorList>
    </citation>
    <scope>NUCLEOTIDE SEQUENCE</scope>
    <source>
        <strain evidence="3">LincolnNE</strain>
    </source>
</reference>
<dbReference type="InterPro" id="IPR043504">
    <property type="entry name" value="Peptidase_S1_PA_chymotrypsin"/>
</dbReference>
<keyword evidence="1" id="KW-1133">Transmembrane helix</keyword>
<dbReference type="EMBL" id="GGYP01004290">
    <property type="protein sequence ID" value="MDE49061.1"/>
    <property type="molecule type" value="Transcribed_RNA"/>
</dbReference>
<evidence type="ECO:0000256" key="1">
    <source>
        <dbReference type="SAM" id="Phobius"/>
    </source>
</evidence>
<dbReference type="Gene3D" id="2.40.10.10">
    <property type="entry name" value="Trypsin-like serine proteases"/>
    <property type="match status" value="1"/>
</dbReference>
<dbReference type="GO" id="GO:0006508">
    <property type="term" value="P:proteolysis"/>
    <property type="evidence" value="ECO:0007669"/>
    <property type="project" value="InterPro"/>
</dbReference>
<proteinExistence type="predicted"/>